<accession>A0A2W6PMU3</accession>
<dbReference type="RefSeq" id="WP_245892561.1">
    <property type="nucleotide sequence ID" value="NZ_NBIU01000015.1"/>
</dbReference>
<evidence type="ECO:0000313" key="3">
    <source>
        <dbReference type="Proteomes" id="UP000249746"/>
    </source>
</evidence>
<reference evidence="2 3" key="1">
    <citation type="submission" date="2017-03" db="EMBL/GenBank/DDBJ databases">
        <title>Genomic and clinical evidence uncovers the enterohepatic species Helicobacter valdiviensis as a potential human intestinal pathogen.</title>
        <authorList>
            <person name="Fresia P."/>
            <person name="Jara R."/>
            <person name="Sierra R."/>
            <person name="Ferres I."/>
            <person name="Greif G."/>
            <person name="Iraola G."/>
            <person name="Collado L."/>
        </authorList>
    </citation>
    <scope>NUCLEOTIDE SEQUENCE [LARGE SCALE GENOMIC DNA]</scope>
    <source>
        <strain evidence="2 3">WBE14</strain>
    </source>
</reference>
<sequence>MEVKKSTSEYASNLQSNFNLPTQNEKGLTQKEESIKESASKVDAKELMMQYTVQFQMSVSGNFLAQSGVNQSFGNFNGGENYSKNLQDLFSSLDLSAIGYEGKPLGELSQKEAQELVGENGFFGITQTSDRIADFVIAGAGNDIEKLKAGREGIIRGYEQAQKAWGEELPEISKKTLDRALEKIDKTLADLGVNVLEQDA</sequence>
<dbReference type="EMBL" id="NBIU01000015">
    <property type="protein sequence ID" value="PZT48023.1"/>
    <property type="molecule type" value="Genomic_DNA"/>
</dbReference>
<evidence type="ECO:0000313" key="2">
    <source>
        <dbReference type="EMBL" id="PZT48023.1"/>
    </source>
</evidence>
<keyword evidence="3" id="KW-1185">Reference proteome</keyword>
<gene>
    <name evidence="2" type="ORF">B6S12_06040</name>
</gene>
<protein>
    <submittedName>
        <fullName evidence="2">Hydrogenase-4 component G</fullName>
    </submittedName>
</protein>
<name>A0A2W6PMU3_9HELI</name>
<comment type="caution">
    <text evidence="2">The sequence shown here is derived from an EMBL/GenBank/DDBJ whole genome shotgun (WGS) entry which is preliminary data.</text>
</comment>
<feature type="region of interest" description="Disordered" evidence="1">
    <location>
        <begin position="1"/>
        <end position="35"/>
    </location>
</feature>
<organism evidence="2 3">
    <name type="scientific">Helicobacter valdiviensis</name>
    <dbReference type="NCBI Taxonomy" id="1458358"/>
    <lineage>
        <taxon>Bacteria</taxon>
        <taxon>Pseudomonadati</taxon>
        <taxon>Campylobacterota</taxon>
        <taxon>Epsilonproteobacteria</taxon>
        <taxon>Campylobacterales</taxon>
        <taxon>Helicobacteraceae</taxon>
        <taxon>Helicobacter</taxon>
    </lineage>
</organism>
<proteinExistence type="predicted"/>
<dbReference type="Proteomes" id="UP000249746">
    <property type="component" value="Unassembled WGS sequence"/>
</dbReference>
<feature type="compositionally biased region" description="Polar residues" evidence="1">
    <location>
        <begin position="8"/>
        <end position="27"/>
    </location>
</feature>
<dbReference type="AlphaFoldDB" id="A0A2W6PMU3"/>
<evidence type="ECO:0000256" key="1">
    <source>
        <dbReference type="SAM" id="MobiDB-lite"/>
    </source>
</evidence>